<organism evidence="2 3">
    <name type="scientific">Tanacetum coccineum</name>
    <dbReference type="NCBI Taxonomy" id="301880"/>
    <lineage>
        <taxon>Eukaryota</taxon>
        <taxon>Viridiplantae</taxon>
        <taxon>Streptophyta</taxon>
        <taxon>Embryophyta</taxon>
        <taxon>Tracheophyta</taxon>
        <taxon>Spermatophyta</taxon>
        <taxon>Magnoliopsida</taxon>
        <taxon>eudicotyledons</taxon>
        <taxon>Gunneridae</taxon>
        <taxon>Pentapetalae</taxon>
        <taxon>asterids</taxon>
        <taxon>campanulids</taxon>
        <taxon>Asterales</taxon>
        <taxon>Asteraceae</taxon>
        <taxon>Asteroideae</taxon>
        <taxon>Anthemideae</taxon>
        <taxon>Anthemidinae</taxon>
        <taxon>Tanacetum</taxon>
    </lineage>
</organism>
<sequence>MSIEEMRHEQQLVDYKIKEITNDLGIKRFRGEEIDEEYERDCEIRIRKLKQDFNEWGSEVRKKEQAYEEEKYSAARRRMLSIPFVDEDDYIPLGDIIARYSTSKAITPDLPSEEPEDSLIMEDEHLDTIPEKESDEVIKSSVENLVPIPSESEDFSDNESECDVPDDDESLSDEDVPMENFKIYSNPLFDDEEIISTKIDPHSFNAESNLIESLLNRDTLIDSSPKFDFLFEEFSGELAHINPIPPGIEKADFDLEKEIHLVKNLLYDNSSPQQLRNEPQNESSITFSPRSDPLHHGFAGELLTLPSRNDREFGEYLSLMTVLYEISTSQSQENVHANQSSIIESLPISPIPVEDSEPAQEEIDFFLVPDDLIPPGVENDDSEDEDNELPNLDHQDDPSIPRPPPEPPDVEICLHFEPDAPVIDNFNELNEDQRGSEIIFIQNVEDDESFTFVIRTFLPFLTYPEASPLSCSTGSEDTIFDPDIITFPFSYLEPVAFSTKVSFFHICSP</sequence>
<accession>A0ABQ5BK72</accession>
<protein>
    <submittedName>
        <fullName evidence="2">Uncharacterized protein</fullName>
    </submittedName>
</protein>
<feature type="region of interest" description="Disordered" evidence="1">
    <location>
        <begin position="148"/>
        <end position="174"/>
    </location>
</feature>
<feature type="compositionally biased region" description="Acidic residues" evidence="1">
    <location>
        <begin position="378"/>
        <end position="388"/>
    </location>
</feature>
<evidence type="ECO:0000313" key="3">
    <source>
        <dbReference type="Proteomes" id="UP001151760"/>
    </source>
</evidence>
<reference evidence="2" key="2">
    <citation type="submission" date="2022-01" db="EMBL/GenBank/DDBJ databases">
        <authorList>
            <person name="Yamashiro T."/>
            <person name="Shiraishi A."/>
            <person name="Satake H."/>
            <person name="Nakayama K."/>
        </authorList>
    </citation>
    <scope>NUCLEOTIDE SEQUENCE</scope>
</reference>
<feature type="compositionally biased region" description="Polar residues" evidence="1">
    <location>
        <begin position="270"/>
        <end position="289"/>
    </location>
</feature>
<keyword evidence="3" id="KW-1185">Reference proteome</keyword>
<evidence type="ECO:0000313" key="2">
    <source>
        <dbReference type="EMBL" id="GJT13938.1"/>
    </source>
</evidence>
<reference evidence="2" key="1">
    <citation type="journal article" date="2022" name="Int. J. Mol. Sci.">
        <title>Draft Genome of Tanacetum Coccineum: Genomic Comparison of Closely Related Tanacetum-Family Plants.</title>
        <authorList>
            <person name="Yamashiro T."/>
            <person name="Shiraishi A."/>
            <person name="Nakayama K."/>
            <person name="Satake H."/>
        </authorList>
    </citation>
    <scope>NUCLEOTIDE SEQUENCE</scope>
</reference>
<dbReference type="Proteomes" id="UP001151760">
    <property type="component" value="Unassembled WGS sequence"/>
</dbReference>
<gene>
    <name evidence="2" type="ORF">Tco_0860980</name>
</gene>
<feature type="compositionally biased region" description="Acidic residues" evidence="1">
    <location>
        <begin position="151"/>
        <end position="174"/>
    </location>
</feature>
<dbReference type="EMBL" id="BQNB010013271">
    <property type="protein sequence ID" value="GJT13938.1"/>
    <property type="molecule type" value="Genomic_DNA"/>
</dbReference>
<feature type="region of interest" description="Disordered" evidence="1">
    <location>
        <begin position="370"/>
        <end position="409"/>
    </location>
</feature>
<evidence type="ECO:0000256" key="1">
    <source>
        <dbReference type="SAM" id="MobiDB-lite"/>
    </source>
</evidence>
<name>A0ABQ5BK72_9ASTR</name>
<proteinExistence type="predicted"/>
<feature type="region of interest" description="Disordered" evidence="1">
    <location>
        <begin position="270"/>
        <end position="291"/>
    </location>
</feature>
<comment type="caution">
    <text evidence="2">The sequence shown here is derived from an EMBL/GenBank/DDBJ whole genome shotgun (WGS) entry which is preliminary data.</text>
</comment>